<dbReference type="PANTHER" id="PTHR33164:SF105">
    <property type="entry name" value="TRANSCRIPTIONAL REPRESSOR PROTEIN-RELATED"/>
    <property type="match status" value="1"/>
</dbReference>
<evidence type="ECO:0000256" key="2">
    <source>
        <dbReference type="ARBA" id="ARBA00023125"/>
    </source>
</evidence>
<dbReference type="InterPro" id="IPR036390">
    <property type="entry name" value="WH_DNA-bd_sf"/>
</dbReference>
<gene>
    <name evidence="5" type="ORF">HGB41_02910</name>
</gene>
<name>A0A7Y2JVT8_9BURK</name>
<proteinExistence type="predicted"/>
<organism evidence="5 6">
    <name type="scientific">Telluria aromaticivorans</name>
    <dbReference type="NCBI Taxonomy" id="2725995"/>
    <lineage>
        <taxon>Bacteria</taxon>
        <taxon>Pseudomonadati</taxon>
        <taxon>Pseudomonadota</taxon>
        <taxon>Betaproteobacteria</taxon>
        <taxon>Burkholderiales</taxon>
        <taxon>Oxalobacteraceae</taxon>
        <taxon>Telluria group</taxon>
        <taxon>Telluria</taxon>
    </lineage>
</organism>
<keyword evidence="3" id="KW-0804">Transcription</keyword>
<evidence type="ECO:0000256" key="1">
    <source>
        <dbReference type="ARBA" id="ARBA00023015"/>
    </source>
</evidence>
<dbReference type="PROSITE" id="PS50995">
    <property type="entry name" value="HTH_MARR_2"/>
    <property type="match status" value="1"/>
</dbReference>
<dbReference type="InterPro" id="IPR000835">
    <property type="entry name" value="HTH_MarR-typ"/>
</dbReference>
<keyword evidence="2" id="KW-0238">DNA-binding</keyword>
<evidence type="ECO:0000313" key="6">
    <source>
        <dbReference type="Proteomes" id="UP000533905"/>
    </source>
</evidence>
<dbReference type="SMART" id="SM00347">
    <property type="entry name" value="HTH_MARR"/>
    <property type="match status" value="1"/>
</dbReference>
<dbReference type="Pfam" id="PF01047">
    <property type="entry name" value="MarR"/>
    <property type="match status" value="1"/>
</dbReference>
<dbReference type="PANTHER" id="PTHR33164">
    <property type="entry name" value="TRANSCRIPTIONAL REGULATOR, MARR FAMILY"/>
    <property type="match status" value="1"/>
</dbReference>
<keyword evidence="1" id="KW-0805">Transcription regulation</keyword>
<keyword evidence="6" id="KW-1185">Reference proteome</keyword>
<dbReference type="InterPro" id="IPR039422">
    <property type="entry name" value="MarR/SlyA-like"/>
</dbReference>
<dbReference type="RefSeq" id="WP_171080900.1">
    <property type="nucleotide sequence ID" value="NZ_JABAIV010000001.1"/>
</dbReference>
<protein>
    <submittedName>
        <fullName evidence="5">Winged helix-turn-helix transcriptional regulator</fullName>
    </submittedName>
</protein>
<dbReference type="InterPro" id="IPR036388">
    <property type="entry name" value="WH-like_DNA-bd_sf"/>
</dbReference>
<evidence type="ECO:0000313" key="5">
    <source>
        <dbReference type="EMBL" id="NNG21960.1"/>
    </source>
</evidence>
<evidence type="ECO:0000259" key="4">
    <source>
        <dbReference type="PROSITE" id="PS50995"/>
    </source>
</evidence>
<dbReference type="Proteomes" id="UP000533905">
    <property type="component" value="Unassembled WGS sequence"/>
</dbReference>
<dbReference type="GO" id="GO:0003700">
    <property type="term" value="F:DNA-binding transcription factor activity"/>
    <property type="evidence" value="ECO:0007669"/>
    <property type="project" value="InterPro"/>
</dbReference>
<feature type="domain" description="HTH marR-type" evidence="4">
    <location>
        <begin position="10"/>
        <end position="141"/>
    </location>
</feature>
<evidence type="ECO:0000256" key="3">
    <source>
        <dbReference type="ARBA" id="ARBA00023163"/>
    </source>
</evidence>
<dbReference type="GO" id="GO:0003677">
    <property type="term" value="F:DNA binding"/>
    <property type="evidence" value="ECO:0007669"/>
    <property type="project" value="UniProtKB-KW"/>
</dbReference>
<sequence length="162" mass="18147">MNDDLSIPDTLCYCSSLRQASRHVTSFYDQMLASSGLRVTQFAILARLRPRAATVTGLAHGMVMDRTTLARNLQPLVREELVRIRPSEQDRRERIIELTDSGRAKVEAILPAWRRAQQLFDQQFGAERGAALLATMRAVVDTGLHQRENKDADEGKDKTGPA</sequence>
<dbReference type="InterPro" id="IPR023187">
    <property type="entry name" value="Tscrpt_reg_MarR-type_CS"/>
</dbReference>
<reference evidence="5 6" key="1">
    <citation type="submission" date="2020-04" db="EMBL/GenBank/DDBJ databases">
        <title>Massilia sp. nov., a cold adapted bacteria isolated from Arctic soil.</title>
        <authorList>
            <person name="Son J."/>
            <person name="Ka J.-O."/>
        </authorList>
    </citation>
    <scope>NUCLEOTIDE SEQUENCE [LARGE SCALE GENOMIC DNA]</scope>
    <source>
        <strain evidence="5 6">ML15P13</strain>
    </source>
</reference>
<accession>A0A7Y2JVT8</accession>
<dbReference type="SUPFAM" id="SSF46785">
    <property type="entry name" value="Winged helix' DNA-binding domain"/>
    <property type="match status" value="1"/>
</dbReference>
<dbReference type="GO" id="GO:0006950">
    <property type="term" value="P:response to stress"/>
    <property type="evidence" value="ECO:0007669"/>
    <property type="project" value="TreeGrafter"/>
</dbReference>
<comment type="caution">
    <text evidence="5">The sequence shown here is derived from an EMBL/GenBank/DDBJ whole genome shotgun (WGS) entry which is preliminary data.</text>
</comment>
<dbReference type="EMBL" id="JABAIV010000001">
    <property type="protein sequence ID" value="NNG21960.1"/>
    <property type="molecule type" value="Genomic_DNA"/>
</dbReference>
<dbReference type="PROSITE" id="PS01117">
    <property type="entry name" value="HTH_MARR_1"/>
    <property type="match status" value="1"/>
</dbReference>
<dbReference type="Gene3D" id="1.10.10.10">
    <property type="entry name" value="Winged helix-like DNA-binding domain superfamily/Winged helix DNA-binding domain"/>
    <property type="match status" value="1"/>
</dbReference>
<dbReference type="AlphaFoldDB" id="A0A7Y2JVT8"/>